<comment type="similarity">
    <text evidence="1 4">Belongs to the 5-formyltetrahydrofolate cyclo-ligase family.</text>
</comment>
<keyword evidence="4" id="KW-0479">Metal-binding</keyword>
<dbReference type="EMBL" id="JAVDRD010000001">
    <property type="protein sequence ID" value="MDR6509631.1"/>
    <property type="molecule type" value="Genomic_DNA"/>
</dbReference>
<evidence type="ECO:0000256" key="3">
    <source>
        <dbReference type="ARBA" id="ARBA00022840"/>
    </source>
</evidence>
<dbReference type="Gene3D" id="3.40.50.10420">
    <property type="entry name" value="NagB/RpiA/CoA transferase-like"/>
    <property type="match status" value="1"/>
</dbReference>
<keyword evidence="2 4" id="KW-0547">Nucleotide-binding</keyword>
<evidence type="ECO:0000256" key="2">
    <source>
        <dbReference type="ARBA" id="ARBA00022741"/>
    </source>
</evidence>
<accession>A0ABU1MHS2</accession>
<dbReference type="NCBIfam" id="TIGR02727">
    <property type="entry name" value="MTHFS_bact"/>
    <property type="match status" value="1"/>
</dbReference>
<comment type="caution">
    <text evidence="5">The sequence shown here is derived from an EMBL/GenBank/DDBJ whole genome shotgun (WGS) entry which is preliminary data.</text>
</comment>
<evidence type="ECO:0000313" key="5">
    <source>
        <dbReference type="EMBL" id="MDR6509631.1"/>
    </source>
</evidence>
<dbReference type="PIRSF" id="PIRSF006806">
    <property type="entry name" value="FTHF_cligase"/>
    <property type="match status" value="1"/>
</dbReference>
<keyword evidence="6" id="KW-1185">Reference proteome</keyword>
<dbReference type="GO" id="GO:0030272">
    <property type="term" value="F:5-formyltetrahydrofolate cyclo-ligase activity"/>
    <property type="evidence" value="ECO:0007669"/>
    <property type="project" value="UniProtKB-EC"/>
</dbReference>
<keyword evidence="3 4" id="KW-0067">ATP-binding</keyword>
<dbReference type="SUPFAM" id="SSF100950">
    <property type="entry name" value="NagB/RpiA/CoA transferase-like"/>
    <property type="match status" value="1"/>
</dbReference>
<name>A0ABU1MHS2_9SPHN</name>
<dbReference type="InterPro" id="IPR037171">
    <property type="entry name" value="NagB/RpiA_transferase-like"/>
</dbReference>
<evidence type="ECO:0000256" key="1">
    <source>
        <dbReference type="ARBA" id="ARBA00010638"/>
    </source>
</evidence>
<dbReference type="PANTHER" id="PTHR23407:SF1">
    <property type="entry name" value="5-FORMYLTETRAHYDROFOLATE CYCLO-LIGASE"/>
    <property type="match status" value="1"/>
</dbReference>
<protein>
    <recommendedName>
        <fullName evidence="4">5-formyltetrahydrofolate cyclo-ligase</fullName>
        <ecNumber evidence="4">6.3.3.2</ecNumber>
    </recommendedName>
</protein>
<comment type="cofactor">
    <cofactor evidence="4">
        <name>Mg(2+)</name>
        <dbReference type="ChEBI" id="CHEBI:18420"/>
    </cofactor>
</comment>
<sequence>MVGPSPPPFPDEDNAVAAKRALRKDLRARRRAHVEALDPRTRALLFRRPPAPLMALIPAGATVALYNASQWEAPAASYATFFHEAGHAVALPWFADRGAPMQFRQWLVPPLDDVLEPDPWGVKQPAADAPLLTPDVLFVPLVGFTAQGQRLGQGGGHYDRWLEGHPDAVPIGMAWDAQCVDSLPREVHDRPLRAVVTPTRLYGPF</sequence>
<dbReference type="EC" id="6.3.3.2" evidence="4"/>
<dbReference type="Proteomes" id="UP001184150">
    <property type="component" value="Unassembled WGS sequence"/>
</dbReference>
<comment type="catalytic activity">
    <reaction evidence="4">
        <text>(6S)-5-formyl-5,6,7,8-tetrahydrofolate + ATP = (6R)-5,10-methenyltetrahydrofolate + ADP + phosphate</text>
        <dbReference type="Rhea" id="RHEA:10488"/>
        <dbReference type="ChEBI" id="CHEBI:30616"/>
        <dbReference type="ChEBI" id="CHEBI:43474"/>
        <dbReference type="ChEBI" id="CHEBI:57455"/>
        <dbReference type="ChEBI" id="CHEBI:57457"/>
        <dbReference type="ChEBI" id="CHEBI:456216"/>
        <dbReference type="EC" id="6.3.3.2"/>
    </reaction>
</comment>
<proteinExistence type="inferred from homology"/>
<keyword evidence="4" id="KW-0460">Magnesium</keyword>
<dbReference type="RefSeq" id="WP_309804291.1">
    <property type="nucleotide sequence ID" value="NZ_JAVDRD010000001.1"/>
</dbReference>
<dbReference type="PANTHER" id="PTHR23407">
    <property type="entry name" value="ATPASE INHIBITOR/5-FORMYLTETRAHYDROFOLATE CYCLO-LIGASE"/>
    <property type="match status" value="1"/>
</dbReference>
<gene>
    <name evidence="5" type="ORF">J2792_000471</name>
</gene>
<organism evidence="5 6">
    <name type="scientific">Novosphingobium capsulatum</name>
    <dbReference type="NCBI Taxonomy" id="13688"/>
    <lineage>
        <taxon>Bacteria</taxon>
        <taxon>Pseudomonadati</taxon>
        <taxon>Pseudomonadota</taxon>
        <taxon>Alphaproteobacteria</taxon>
        <taxon>Sphingomonadales</taxon>
        <taxon>Sphingomonadaceae</taxon>
        <taxon>Novosphingobium</taxon>
    </lineage>
</organism>
<evidence type="ECO:0000313" key="6">
    <source>
        <dbReference type="Proteomes" id="UP001184150"/>
    </source>
</evidence>
<dbReference type="Pfam" id="PF01812">
    <property type="entry name" value="5-FTHF_cyc-lig"/>
    <property type="match status" value="1"/>
</dbReference>
<dbReference type="InterPro" id="IPR002698">
    <property type="entry name" value="FTHF_cligase"/>
</dbReference>
<reference evidence="5 6" key="1">
    <citation type="submission" date="2023-07" db="EMBL/GenBank/DDBJ databases">
        <title>Sorghum-associated microbial communities from plants grown in Nebraska, USA.</title>
        <authorList>
            <person name="Schachtman D."/>
        </authorList>
    </citation>
    <scope>NUCLEOTIDE SEQUENCE [LARGE SCALE GENOMIC DNA]</scope>
    <source>
        <strain evidence="5 6">DS1027</strain>
    </source>
</reference>
<evidence type="ECO:0000256" key="4">
    <source>
        <dbReference type="RuleBase" id="RU361279"/>
    </source>
</evidence>
<dbReference type="InterPro" id="IPR024185">
    <property type="entry name" value="FTHF_cligase-like_sf"/>
</dbReference>
<keyword evidence="5" id="KW-0436">Ligase</keyword>